<dbReference type="Gene3D" id="3.30.450.20">
    <property type="entry name" value="PAS domain"/>
    <property type="match status" value="1"/>
</dbReference>
<feature type="signal peptide" evidence="6">
    <location>
        <begin position="1"/>
        <end position="23"/>
    </location>
</feature>
<dbReference type="HOGENOM" id="CLU_081845_3_0_7"/>
<evidence type="ECO:0000256" key="6">
    <source>
        <dbReference type="SAM" id="SignalP"/>
    </source>
</evidence>
<organism evidence="8">
    <name type="scientific">Desulfovibrio sp. U5L</name>
    <dbReference type="NCBI Taxonomy" id="596152"/>
    <lineage>
        <taxon>Bacteria</taxon>
        <taxon>Pseudomonadati</taxon>
        <taxon>Thermodesulfobacteriota</taxon>
        <taxon>Desulfovibrionia</taxon>
        <taxon>Desulfovibrionales</taxon>
        <taxon>Desulfovibrionaceae</taxon>
        <taxon>Desulfovibrio</taxon>
    </lineage>
</organism>
<protein>
    <submittedName>
        <fullName evidence="8">Cache domain protein</fullName>
    </submittedName>
</protein>
<dbReference type="EMBL" id="JH600068">
    <property type="protein sequence ID" value="EIG55352.1"/>
    <property type="molecule type" value="Genomic_DNA"/>
</dbReference>
<evidence type="ECO:0000313" key="8">
    <source>
        <dbReference type="EMBL" id="EIG55352.1"/>
    </source>
</evidence>
<gene>
    <name evidence="8" type="ORF">DesU5LDRAFT_3734</name>
</gene>
<dbReference type="GO" id="GO:0005886">
    <property type="term" value="C:plasma membrane"/>
    <property type="evidence" value="ECO:0007669"/>
    <property type="project" value="UniProtKB-SubCell"/>
</dbReference>
<dbReference type="OrthoDB" id="9791237at2"/>
<dbReference type="eggNOG" id="COG4564">
    <property type="taxonomic scope" value="Bacteria"/>
</dbReference>
<sequence>MKRLPLVWLCLALCCFLPAAALAEERGTKEEAMAMVQKAVAAIKADGQEKAFAAINDPKGPFVDRDLYVVVYDLHGKCLAHGANAKQIGRDLTELRDPDGKFFIKERIELGQAKENFWQDYKYLNPMTKLIEPKSMYMEKTGDLLVGCGIYKP</sequence>
<dbReference type="AlphaFoldDB" id="I2Q6E6"/>
<keyword evidence="2" id="KW-1003">Cell membrane</keyword>
<evidence type="ECO:0000259" key="7">
    <source>
        <dbReference type="SMART" id="SM01049"/>
    </source>
</evidence>
<keyword evidence="4" id="KW-1133">Transmembrane helix</keyword>
<evidence type="ECO:0000256" key="4">
    <source>
        <dbReference type="ARBA" id="ARBA00022989"/>
    </source>
</evidence>
<keyword evidence="3" id="KW-0812">Transmembrane</keyword>
<comment type="subcellular location">
    <subcellularLocation>
        <location evidence="1">Cell membrane</location>
        <topology evidence="1">Multi-pass membrane protein</topology>
    </subcellularLocation>
</comment>
<accession>I2Q6E6</accession>
<proteinExistence type="predicted"/>
<evidence type="ECO:0000256" key="5">
    <source>
        <dbReference type="ARBA" id="ARBA00023136"/>
    </source>
</evidence>
<dbReference type="Pfam" id="PF17200">
    <property type="entry name" value="sCache_2"/>
    <property type="match status" value="1"/>
</dbReference>
<reference evidence="8" key="1">
    <citation type="submission" date="2011-11" db="EMBL/GenBank/DDBJ databases">
        <title>Improved High-Quality Draft sequence of Desulfovibrio sp. U5L.</title>
        <authorList>
            <consortium name="US DOE Joint Genome Institute"/>
            <person name="Lucas S."/>
            <person name="Han J."/>
            <person name="Lapidus A."/>
            <person name="Cheng J.-F."/>
            <person name="Goodwin L."/>
            <person name="Pitluck S."/>
            <person name="Peters L."/>
            <person name="Ovchinnikova G."/>
            <person name="Held B."/>
            <person name="Detter J.C."/>
            <person name="Han C."/>
            <person name="Tapia R."/>
            <person name="Land M."/>
            <person name="Hauser L."/>
            <person name="Kyrpides N."/>
            <person name="Ivanova N."/>
            <person name="Pagani I."/>
            <person name="Gabster J."/>
            <person name="Walker C."/>
            <person name="Stolyar S."/>
            <person name="Stahl D."/>
            <person name="Arkin A."/>
            <person name="Dehal P."/>
            <person name="Hazen T."/>
            <person name="Woyke T."/>
        </authorList>
    </citation>
    <scope>NUCLEOTIDE SEQUENCE [LARGE SCALE GENOMIC DNA]</scope>
    <source>
        <strain evidence="8">U5L</strain>
    </source>
</reference>
<evidence type="ECO:0000256" key="1">
    <source>
        <dbReference type="ARBA" id="ARBA00004651"/>
    </source>
</evidence>
<feature type="chain" id="PRO_5003663791" evidence="6">
    <location>
        <begin position="24"/>
        <end position="153"/>
    </location>
</feature>
<name>I2Q6E6_9BACT</name>
<evidence type="ECO:0000256" key="2">
    <source>
        <dbReference type="ARBA" id="ARBA00022475"/>
    </source>
</evidence>
<evidence type="ECO:0000256" key="3">
    <source>
        <dbReference type="ARBA" id="ARBA00022692"/>
    </source>
</evidence>
<dbReference type="STRING" id="596152.DesU5LDRAFT_3734"/>
<keyword evidence="6" id="KW-0732">Signal</keyword>
<dbReference type="SMART" id="SM01049">
    <property type="entry name" value="Cache_2"/>
    <property type="match status" value="1"/>
</dbReference>
<feature type="domain" description="Single Cache" evidence="7">
    <location>
        <begin position="21"/>
        <end position="105"/>
    </location>
</feature>
<keyword evidence="5" id="KW-0472">Membrane</keyword>
<dbReference type="InterPro" id="IPR033480">
    <property type="entry name" value="sCache_2"/>
</dbReference>